<evidence type="ECO:0000256" key="1">
    <source>
        <dbReference type="ARBA" id="ARBA00004167"/>
    </source>
</evidence>
<sequence length="182" mass="20877">MGGYIALGIIVLLLLWLILAYNRLVLLRNRVRNSWSQVDVVLKNRFDLIPNLIETVKGYAAHEKETFTRVTELRTQYASTGSVQDKAAVSGEISGLMSRLMMVAESYPELKANENFLYLKQQLSSIEDKIRFARQFYNDSVEAYNTAAMSFPTNLLAGMFSFRQERFFQIDEAEKIVPTVKF</sequence>
<keyword evidence="5 6" id="KW-0472">Membrane</keyword>
<reference evidence="8" key="1">
    <citation type="journal article" date="2019" name="Int. J. Syst. Evol. Microbiol.">
        <title>The Global Catalogue of Microorganisms (GCM) 10K type strain sequencing project: providing services to taxonomists for standard genome sequencing and annotation.</title>
        <authorList>
            <consortium name="The Broad Institute Genomics Platform"/>
            <consortium name="The Broad Institute Genome Sequencing Center for Infectious Disease"/>
            <person name="Wu L."/>
            <person name="Ma J."/>
        </authorList>
    </citation>
    <scope>NUCLEOTIDE SEQUENCE [LARGE SCALE GENOMIC DNA]</scope>
    <source>
        <strain evidence="8">CGMCC 1.18575</strain>
    </source>
</reference>
<name>A0ABW0I2J7_9BACL</name>
<dbReference type="Pfam" id="PF04011">
    <property type="entry name" value="LemA"/>
    <property type="match status" value="1"/>
</dbReference>
<dbReference type="PANTHER" id="PTHR34478:SF2">
    <property type="entry name" value="MEMBRANE PROTEIN"/>
    <property type="match status" value="1"/>
</dbReference>
<proteinExistence type="inferred from homology"/>
<evidence type="ECO:0000256" key="3">
    <source>
        <dbReference type="ARBA" id="ARBA00022692"/>
    </source>
</evidence>
<dbReference type="Gene3D" id="1.20.1440.20">
    <property type="entry name" value="LemA-like domain"/>
    <property type="match status" value="1"/>
</dbReference>
<dbReference type="RefSeq" id="WP_378139407.1">
    <property type="nucleotide sequence ID" value="NZ_JBHSMI010000067.1"/>
</dbReference>
<evidence type="ECO:0000313" key="7">
    <source>
        <dbReference type="EMBL" id="MFC5407074.1"/>
    </source>
</evidence>
<evidence type="ECO:0000256" key="4">
    <source>
        <dbReference type="ARBA" id="ARBA00022989"/>
    </source>
</evidence>
<keyword evidence="4 6" id="KW-1133">Transmembrane helix</keyword>
<dbReference type="SUPFAM" id="SSF140478">
    <property type="entry name" value="LemA-like"/>
    <property type="match status" value="1"/>
</dbReference>
<comment type="caution">
    <text evidence="7">The sequence shown here is derived from an EMBL/GenBank/DDBJ whole genome shotgun (WGS) entry which is preliminary data.</text>
</comment>
<dbReference type="EMBL" id="JBHSMI010000067">
    <property type="protein sequence ID" value="MFC5407074.1"/>
    <property type="molecule type" value="Genomic_DNA"/>
</dbReference>
<evidence type="ECO:0000313" key="8">
    <source>
        <dbReference type="Proteomes" id="UP001596113"/>
    </source>
</evidence>
<dbReference type="PANTHER" id="PTHR34478">
    <property type="entry name" value="PROTEIN LEMA"/>
    <property type="match status" value="1"/>
</dbReference>
<dbReference type="Proteomes" id="UP001596113">
    <property type="component" value="Unassembled WGS sequence"/>
</dbReference>
<gene>
    <name evidence="7" type="ORF">ACFPOF_30475</name>
</gene>
<protein>
    <submittedName>
        <fullName evidence="7">LemA family protein</fullName>
    </submittedName>
</protein>
<evidence type="ECO:0000256" key="5">
    <source>
        <dbReference type="ARBA" id="ARBA00023136"/>
    </source>
</evidence>
<comment type="subcellular location">
    <subcellularLocation>
        <location evidence="1">Membrane</location>
        <topology evidence="1">Single-pass membrane protein</topology>
    </subcellularLocation>
</comment>
<evidence type="ECO:0000256" key="6">
    <source>
        <dbReference type="SAM" id="Phobius"/>
    </source>
</evidence>
<dbReference type="InterPro" id="IPR023353">
    <property type="entry name" value="LemA-like_dom_sf"/>
</dbReference>
<keyword evidence="8" id="KW-1185">Reference proteome</keyword>
<comment type="similarity">
    <text evidence="2">Belongs to the LemA family.</text>
</comment>
<feature type="transmembrane region" description="Helical" evidence="6">
    <location>
        <begin position="6"/>
        <end position="26"/>
    </location>
</feature>
<evidence type="ECO:0000256" key="2">
    <source>
        <dbReference type="ARBA" id="ARBA00008854"/>
    </source>
</evidence>
<dbReference type="InterPro" id="IPR007156">
    <property type="entry name" value="MamQ_LemA"/>
</dbReference>
<accession>A0ABW0I2J7</accession>
<organism evidence="7 8">
    <name type="scientific">Cohnella soli</name>
    <dbReference type="NCBI Taxonomy" id="425005"/>
    <lineage>
        <taxon>Bacteria</taxon>
        <taxon>Bacillati</taxon>
        <taxon>Bacillota</taxon>
        <taxon>Bacilli</taxon>
        <taxon>Bacillales</taxon>
        <taxon>Paenibacillaceae</taxon>
        <taxon>Cohnella</taxon>
    </lineage>
</organism>
<keyword evidence="3 6" id="KW-0812">Transmembrane</keyword>